<reference evidence="1 2" key="1">
    <citation type="submission" date="2018-08" db="EMBL/GenBank/DDBJ databases">
        <title>A genome reference for cultivated species of the human gut microbiota.</title>
        <authorList>
            <person name="Zou Y."/>
            <person name="Xue W."/>
            <person name="Luo G."/>
        </authorList>
    </citation>
    <scope>NUCLEOTIDE SEQUENCE [LARGE SCALE GENOMIC DNA]</scope>
    <source>
        <strain evidence="1 2">AF45-17</strain>
    </source>
</reference>
<protein>
    <submittedName>
        <fullName evidence="1">Abi family protein</fullName>
    </submittedName>
</protein>
<organism evidence="1 2">
    <name type="scientific">Coprococcus catus</name>
    <dbReference type="NCBI Taxonomy" id="116085"/>
    <lineage>
        <taxon>Bacteria</taxon>
        <taxon>Bacillati</taxon>
        <taxon>Bacillota</taxon>
        <taxon>Clostridia</taxon>
        <taxon>Lachnospirales</taxon>
        <taxon>Lachnospiraceae</taxon>
        <taxon>Coprococcus</taxon>
    </lineage>
</organism>
<dbReference type="InterPro" id="IPR011664">
    <property type="entry name" value="Abi_system_AbiD/AbiF-like"/>
</dbReference>
<dbReference type="EMBL" id="QVEP01000004">
    <property type="protein sequence ID" value="RGB81748.1"/>
    <property type="molecule type" value="Genomic_DNA"/>
</dbReference>
<evidence type="ECO:0000313" key="2">
    <source>
        <dbReference type="Proteomes" id="UP000260773"/>
    </source>
</evidence>
<gene>
    <name evidence="1" type="ORF">DW070_02955</name>
</gene>
<dbReference type="Proteomes" id="UP000260773">
    <property type="component" value="Unassembled WGS sequence"/>
</dbReference>
<evidence type="ECO:0000313" key="1">
    <source>
        <dbReference type="EMBL" id="RGB81748.1"/>
    </source>
</evidence>
<comment type="caution">
    <text evidence="1">The sequence shown here is derived from an EMBL/GenBank/DDBJ whole genome shotgun (WGS) entry which is preliminary data.</text>
</comment>
<dbReference type="Pfam" id="PF07751">
    <property type="entry name" value="Abi_2"/>
    <property type="match status" value="1"/>
</dbReference>
<proteinExistence type="predicted"/>
<name>A0A3E2TS32_9FIRM</name>
<sequence length="334" mass="39148">MNEDKLFLTYNQQMKKLRNDKHIACQGSYHKKILVRAGYFNIVNGYKTPFVSNVNAQGVHCYISGTTINQLQAVKDFDNQLRLFLLKYITQIEEETRTLTGYKFDACNENGAIPWYDTNAYSPNKSLQEKMSVISKAYSELSQSRLDYVKFYMDNHKQIPTWIMIKVVNFSTFIDIINCSKIDVSHALCDLYGLTDDNGRPNVKLLIGSLHWMRKIRNSCAHNERVYCITRRNNQHGRSGRILEKYFGMLRPGYRRNLNQSLFDLIVYCKYFLPKNEYKQFITELKTMLSSLKAKIHPHAFEYVRGRMGILDISDLDKLLSLPKDEIEYNKFDK</sequence>
<dbReference type="AlphaFoldDB" id="A0A3E2TS32"/>
<accession>A0A3E2TS32</accession>